<name>A0A1Y1ISX3_KLENI</name>
<evidence type="ECO:0000313" key="3">
    <source>
        <dbReference type="Proteomes" id="UP000054558"/>
    </source>
</evidence>
<gene>
    <name evidence="2" type="ORF">KFL_008770070</name>
</gene>
<sequence>MSDGSEGSVHAVGVDVGRWVEGAATRSLSEHEALLEDSPRGFEGASDSGSGRANSTGSSRAGSSEGRRGPVYLMKMHKSLARRSGGRPMRRRELAQRPERQKRQMRPKKLRVAGLARRSGREAEAGRRLSGLEEKTRVREKRLNEVEESLKAARQRGKASERRTREGVSKWKKALLELEER</sequence>
<dbReference type="Proteomes" id="UP000054558">
    <property type="component" value="Unassembled WGS sequence"/>
</dbReference>
<organism evidence="2 3">
    <name type="scientific">Klebsormidium nitens</name>
    <name type="common">Green alga</name>
    <name type="synonym">Ulothrix nitens</name>
    <dbReference type="NCBI Taxonomy" id="105231"/>
    <lineage>
        <taxon>Eukaryota</taxon>
        <taxon>Viridiplantae</taxon>
        <taxon>Streptophyta</taxon>
        <taxon>Klebsormidiophyceae</taxon>
        <taxon>Klebsormidiales</taxon>
        <taxon>Klebsormidiaceae</taxon>
        <taxon>Klebsormidium</taxon>
    </lineage>
</organism>
<keyword evidence="3" id="KW-1185">Reference proteome</keyword>
<feature type="compositionally biased region" description="Basic and acidic residues" evidence="1">
    <location>
        <begin position="91"/>
        <end position="102"/>
    </location>
</feature>
<feature type="compositionally biased region" description="Basic and acidic residues" evidence="1">
    <location>
        <begin position="28"/>
        <end position="40"/>
    </location>
</feature>
<proteinExistence type="predicted"/>
<feature type="compositionally biased region" description="Basic and acidic residues" evidence="1">
    <location>
        <begin position="119"/>
        <end position="133"/>
    </location>
</feature>
<evidence type="ECO:0000256" key="1">
    <source>
        <dbReference type="SAM" id="MobiDB-lite"/>
    </source>
</evidence>
<evidence type="ECO:0000313" key="2">
    <source>
        <dbReference type="EMBL" id="GAQ91896.1"/>
    </source>
</evidence>
<feature type="region of interest" description="Disordered" evidence="1">
    <location>
        <begin position="28"/>
        <end position="133"/>
    </location>
</feature>
<dbReference type="AlphaFoldDB" id="A0A1Y1ISX3"/>
<feature type="compositionally biased region" description="Basic and acidic residues" evidence="1">
    <location>
        <begin position="158"/>
        <end position="168"/>
    </location>
</feature>
<dbReference type="EMBL" id="DF237826">
    <property type="protein sequence ID" value="GAQ91896.1"/>
    <property type="molecule type" value="Genomic_DNA"/>
</dbReference>
<feature type="compositionally biased region" description="Basic residues" evidence="1">
    <location>
        <begin position="75"/>
        <end position="90"/>
    </location>
</feature>
<feature type="compositionally biased region" description="Low complexity" evidence="1">
    <location>
        <begin position="48"/>
        <end position="64"/>
    </location>
</feature>
<protein>
    <submittedName>
        <fullName evidence="2">Uncharacterized protein</fullName>
    </submittedName>
</protein>
<feature type="region of interest" description="Disordered" evidence="1">
    <location>
        <begin position="147"/>
        <end position="168"/>
    </location>
</feature>
<accession>A0A1Y1ISX3</accession>
<reference evidence="2 3" key="1">
    <citation type="journal article" date="2014" name="Nat. Commun.">
        <title>Klebsormidium flaccidum genome reveals primary factors for plant terrestrial adaptation.</title>
        <authorList>
            <person name="Hori K."/>
            <person name="Maruyama F."/>
            <person name="Fujisawa T."/>
            <person name="Togashi T."/>
            <person name="Yamamoto N."/>
            <person name="Seo M."/>
            <person name="Sato S."/>
            <person name="Yamada T."/>
            <person name="Mori H."/>
            <person name="Tajima N."/>
            <person name="Moriyama T."/>
            <person name="Ikeuchi M."/>
            <person name="Watanabe M."/>
            <person name="Wada H."/>
            <person name="Kobayashi K."/>
            <person name="Saito M."/>
            <person name="Masuda T."/>
            <person name="Sasaki-Sekimoto Y."/>
            <person name="Mashiguchi K."/>
            <person name="Awai K."/>
            <person name="Shimojima M."/>
            <person name="Masuda S."/>
            <person name="Iwai M."/>
            <person name="Nobusawa T."/>
            <person name="Narise T."/>
            <person name="Kondo S."/>
            <person name="Saito H."/>
            <person name="Sato R."/>
            <person name="Murakawa M."/>
            <person name="Ihara Y."/>
            <person name="Oshima-Yamada Y."/>
            <person name="Ohtaka K."/>
            <person name="Satoh M."/>
            <person name="Sonobe K."/>
            <person name="Ishii M."/>
            <person name="Ohtani R."/>
            <person name="Kanamori-Sato M."/>
            <person name="Honoki R."/>
            <person name="Miyazaki D."/>
            <person name="Mochizuki H."/>
            <person name="Umetsu J."/>
            <person name="Higashi K."/>
            <person name="Shibata D."/>
            <person name="Kamiya Y."/>
            <person name="Sato N."/>
            <person name="Nakamura Y."/>
            <person name="Tabata S."/>
            <person name="Ida S."/>
            <person name="Kurokawa K."/>
            <person name="Ohta H."/>
        </authorList>
    </citation>
    <scope>NUCLEOTIDE SEQUENCE [LARGE SCALE GENOMIC DNA]</scope>
    <source>
        <strain evidence="2 3">NIES-2285</strain>
    </source>
</reference>